<dbReference type="InterPro" id="IPR045058">
    <property type="entry name" value="GIMA/IAN/Toc"/>
</dbReference>
<dbReference type="Gene3D" id="3.40.50.300">
    <property type="entry name" value="P-loop containing nucleotide triphosphate hydrolases"/>
    <property type="match status" value="1"/>
</dbReference>
<reference evidence="5" key="1">
    <citation type="submission" date="2025-08" db="UniProtKB">
        <authorList>
            <consortium name="Ensembl"/>
        </authorList>
    </citation>
    <scope>IDENTIFICATION</scope>
</reference>
<organism evidence="5 6">
    <name type="scientific">Mola mola</name>
    <name type="common">Ocean sunfish</name>
    <name type="synonym">Tetraodon mola</name>
    <dbReference type="NCBI Taxonomy" id="94237"/>
    <lineage>
        <taxon>Eukaryota</taxon>
        <taxon>Metazoa</taxon>
        <taxon>Chordata</taxon>
        <taxon>Craniata</taxon>
        <taxon>Vertebrata</taxon>
        <taxon>Euteleostomi</taxon>
        <taxon>Actinopterygii</taxon>
        <taxon>Neopterygii</taxon>
        <taxon>Teleostei</taxon>
        <taxon>Neoteleostei</taxon>
        <taxon>Acanthomorphata</taxon>
        <taxon>Eupercaria</taxon>
        <taxon>Tetraodontiformes</taxon>
        <taxon>Molidae</taxon>
        <taxon>Mola</taxon>
    </lineage>
</organism>
<evidence type="ECO:0000256" key="1">
    <source>
        <dbReference type="ARBA" id="ARBA00008535"/>
    </source>
</evidence>
<dbReference type="GO" id="GO:0005525">
    <property type="term" value="F:GTP binding"/>
    <property type="evidence" value="ECO:0007669"/>
    <property type="project" value="UniProtKB-KW"/>
</dbReference>
<dbReference type="STRING" id="94237.ENSMMOP00000024382"/>
<evidence type="ECO:0000313" key="5">
    <source>
        <dbReference type="Ensembl" id="ENSMMOP00000024382.1"/>
    </source>
</evidence>
<dbReference type="Pfam" id="PF04548">
    <property type="entry name" value="AIG1"/>
    <property type="match status" value="1"/>
</dbReference>
<keyword evidence="2" id="KW-0547">Nucleotide-binding</keyword>
<dbReference type="InterPro" id="IPR027417">
    <property type="entry name" value="P-loop_NTPase"/>
</dbReference>
<reference evidence="5" key="2">
    <citation type="submission" date="2025-09" db="UniProtKB">
        <authorList>
            <consortium name="Ensembl"/>
        </authorList>
    </citation>
    <scope>IDENTIFICATION</scope>
</reference>
<name>A0A3Q4BSN2_MOLML</name>
<accession>A0A3Q4BSN2</accession>
<evidence type="ECO:0000256" key="3">
    <source>
        <dbReference type="ARBA" id="ARBA00023134"/>
    </source>
</evidence>
<keyword evidence="6" id="KW-1185">Reference proteome</keyword>
<evidence type="ECO:0000259" key="4">
    <source>
        <dbReference type="Pfam" id="PF04548"/>
    </source>
</evidence>
<sequence length="241" mass="26281">KQQNHMFTTKIMGIMGIMGMKFTHCDSLSGISERIVLVWTTRVGKTATGKTILSREAFESERSPSYLMAKCQKAKGNVGQRKIAVIDTAVLFNTNCLWEDSPRRRKKALHLLHNGVVHLWKLRKQTVEGYISGNANPHAIIWKCPNTKSLTIKSKTLNKPYLGLLQRGEAVVYECEARAQSEWSNDFTRAQVVPITAAFGAVVGGMLGIIQSPIGLAVGDAAGAAVGQCTESLTGSVYSSI</sequence>
<evidence type="ECO:0000256" key="2">
    <source>
        <dbReference type="ARBA" id="ARBA00022741"/>
    </source>
</evidence>
<dbReference type="InterPro" id="IPR006703">
    <property type="entry name" value="G_AIG1"/>
</dbReference>
<proteinExistence type="inferred from homology"/>
<dbReference type="AlphaFoldDB" id="A0A3Q4BSN2"/>
<feature type="domain" description="AIG1-type G" evidence="4">
    <location>
        <begin position="34"/>
        <end position="116"/>
    </location>
</feature>
<dbReference type="PANTHER" id="PTHR10903">
    <property type="entry name" value="GTPASE, IMAP FAMILY MEMBER-RELATED"/>
    <property type="match status" value="1"/>
</dbReference>
<dbReference type="Ensembl" id="ENSMMOT00000024793.1">
    <property type="protein sequence ID" value="ENSMMOP00000024382.1"/>
    <property type="gene ID" value="ENSMMOG00000018549.1"/>
</dbReference>
<comment type="similarity">
    <text evidence="1">Belongs to the TRAFAC class TrmE-Era-EngA-EngB-Septin-like GTPase superfamily. AIG1/Toc34/Toc159-like paraseptin GTPase family. IAN subfamily.</text>
</comment>
<dbReference type="Proteomes" id="UP000261620">
    <property type="component" value="Unplaced"/>
</dbReference>
<evidence type="ECO:0000313" key="6">
    <source>
        <dbReference type="Proteomes" id="UP000261620"/>
    </source>
</evidence>
<keyword evidence="3" id="KW-0342">GTP-binding</keyword>
<protein>
    <recommendedName>
        <fullName evidence="4">AIG1-type G domain-containing protein</fullName>
    </recommendedName>
</protein>
<dbReference type="PANTHER" id="PTHR10903:SF112">
    <property type="entry name" value="SI:CH211-113E8.5"/>
    <property type="match status" value="1"/>
</dbReference>